<dbReference type="InterPro" id="IPR026269">
    <property type="entry name" value="DmsD-type"/>
</dbReference>
<dbReference type="PANTHER" id="PTHR34227:SF12">
    <property type="entry name" value="CHAPERONE PROTEIN YCDY"/>
    <property type="match status" value="1"/>
</dbReference>
<dbReference type="InterPro" id="IPR050289">
    <property type="entry name" value="TorD/DmsD_chaperones"/>
</dbReference>
<organism evidence="1 2">
    <name type="scientific">Gallibacterium genomosp. 2</name>
    <dbReference type="NCBI Taxonomy" id="155517"/>
    <lineage>
        <taxon>Bacteria</taxon>
        <taxon>Pseudomonadati</taxon>
        <taxon>Pseudomonadota</taxon>
        <taxon>Gammaproteobacteria</taxon>
        <taxon>Pasteurellales</taxon>
        <taxon>Pasteurellaceae</taxon>
        <taxon>Gallibacterium</taxon>
    </lineage>
</organism>
<reference evidence="1 2" key="1">
    <citation type="submission" date="2014-08" db="EMBL/GenBank/DDBJ databases">
        <title>Chaperone-usher fimbriae in a diverse selection of Gallibacterium genomes.</title>
        <authorList>
            <person name="Kudirkiene E."/>
            <person name="Bager R.J."/>
            <person name="Johnson T.J."/>
            <person name="Bojesen A.M."/>
        </authorList>
    </citation>
    <scope>NUCLEOTIDE SEQUENCE [LARGE SCALE GENOMIC DNA]</scope>
    <source>
        <strain evidence="1 2">CCM5976</strain>
    </source>
</reference>
<evidence type="ECO:0000313" key="1">
    <source>
        <dbReference type="EMBL" id="KGQ29718.1"/>
    </source>
</evidence>
<proteinExistence type="predicted"/>
<sequence length="184" mass="21009">MDEQVEINHFSILCRLFGNFFQRQPQDPILAPALQWLQQGGVKTIWDLAADPQTDTALTQLTSGWTLEQLSQDYQYLQQSVDFKLSAYGIDVEQFKAFRQERAMPEVADSDHIALPLLTAAWIEDQIGSLEAQRQLFQTFLLPTIGRFLGQIEAHAQTAFYRSLAQLCRDLLAAMADEIEEEEQ</sequence>
<dbReference type="RefSeq" id="WP_039088969.1">
    <property type="nucleotide sequence ID" value="NZ_JPXY01000070.1"/>
</dbReference>
<keyword evidence="2" id="KW-1185">Reference proteome</keyword>
<name>A0A0A2XC69_9PAST</name>
<dbReference type="EMBL" id="JPXY01000070">
    <property type="protein sequence ID" value="KGQ29718.1"/>
    <property type="molecule type" value="Genomic_DNA"/>
</dbReference>
<accession>A0A0A2XC69</accession>
<protein>
    <recommendedName>
        <fullName evidence="3">Molecular chaperone</fullName>
    </recommendedName>
</protein>
<gene>
    <name evidence="1" type="ORF">P375_11875</name>
</gene>
<evidence type="ECO:0000313" key="2">
    <source>
        <dbReference type="Proteomes" id="UP000030418"/>
    </source>
</evidence>
<dbReference type="SUPFAM" id="SSF89155">
    <property type="entry name" value="TorD-like"/>
    <property type="match status" value="1"/>
</dbReference>
<dbReference type="PANTHER" id="PTHR34227">
    <property type="entry name" value="CHAPERONE PROTEIN YCDY"/>
    <property type="match status" value="1"/>
</dbReference>
<comment type="caution">
    <text evidence="1">The sequence shown here is derived from an EMBL/GenBank/DDBJ whole genome shotgun (WGS) entry which is preliminary data.</text>
</comment>
<evidence type="ECO:0008006" key="3">
    <source>
        <dbReference type="Google" id="ProtNLM"/>
    </source>
</evidence>
<dbReference type="Proteomes" id="UP000030418">
    <property type="component" value="Unassembled WGS sequence"/>
</dbReference>
<dbReference type="AlphaFoldDB" id="A0A0A2XC69"/>
<dbReference type="Gene3D" id="1.10.3480.10">
    <property type="entry name" value="TorD-like"/>
    <property type="match status" value="1"/>
</dbReference>
<dbReference type="PIRSF" id="PIRSF004690">
    <property type="entry name" value="DmsD"/>
    <property type="match status" value="1"/>
</dbReference>
<dbReference type="InterPro" id="IPR036411">
    <property type="entry name" value="TorD-like_sf"/>
</dbReference>